<evidence type="ECO:0000256" key="4">
    <source>
        <dbReference type="ARBA" id="ARBA00022491"/>
    </source>
</evidence>
<feature type="compositionally biased region" description="Low complexity" evidence="12">
    <location>
        <begin position="113"/>
        <end position="128"/>
    </location>
</feature>
<dbReference type="OrthoDB" id="103819at2759"/>
<dbReference type="InterPro" id="IPR009401">
    <property type="entry name" value="Med13_C"/>
</dbReference>
<keyword evidence="8 11" id="KW-0539">Nucleus</keyword>
<evidence type="ECO:0000256" key="7">
    <source>
        <dbReference type="ARBA" id="ARBA00023163"/>
    </source>
</evidence>
<dbReference type="InterPro" id="IPR051139">
    <property type="entry name" value="Mediator_complx_sub13"/>
</dbReference>
<evidence type="ECO:0000256" key="10">
    <source>
        <dbReference type="ARBA" id="ARBA00032008"/>
    </source>
</evidence>
<dbReference type="Pfam" id="PF06333">
    <property type="entry name" value="Med13_C"/>
    <property type="match status" value="1"/>
</dbReference>
<evidence type="ECO:0000256" key="3">
    <source>
        <dbReference type="ARBA" id="ARBA00019618"/>
    </source>
</evidence>
<evidence type="ECO:0000259" key="13">
    <source>
        <dbReference type="Pfam" id="PF06333"/>
    </source>
</evidence>
<evidence type="ECO:0000256" key="8">
    <source>
        <dbReference type="ARBA" id="ARBA00023242"/>
    </source>
</evidence>
<dbReference type="GO" id="GO:0016592">
    <property type="term" value="C:mediator complex"/>
    <property type="evidence" value="ECO:0007669"/>
    <property type="project" value="InterPro"/>
</dbReference>
<feature type="compositionally biased region" description="Polar residues" evidence="12">
    <location>
        <begin position="792"/>
        <end position="812"/>
    </location>
</feature>
<dbReference type="GO" id="GO:0045944">
    <property type="term" value="P:positive regulation of transcription by RNA polymerase II"/>
    <property type="evidence" value="ECO:0007669"/>
    <property type="project" value="TreeGrafter"/>
</dbReference>
<feature type="domain" description="Mediator complex subunit Med13 N-terminal" evidence="14">
    <location>
        <begin position="3"/>
        <end position="391"/>
    </location>
</feature>
<reference evidence="16 17" key="1">
    <citation type="submission" date="2016-04" db="EMBL/GenBank/DDBJ databases">
        <title>A degradative enzymes factory behind the ericoid mycorrhizal symbiosis.</title>
        <authorList>
            <consortium name="DOE Joint Genome Institute"/>
            <person name="Martino E."/>
            <person name="Morin E."/>
            <person name="Grelet G."/>
            <person name="Kuo A."/>
            <person name="Kohler A."/>
            <person name="Daghino S."/>
            <person name="Barry K."/>
            <person name="Choi C."/>
            <person name="Cichocki N."/>
            <person name="Clum A."/>
            <person name="Copeland A."/>
            <person name="Hainaut M."/>
            <person name="Haridas S."/>
            <person name="Labutti K."/>
            <person name="Lindquist E."/>
            <person name="Lipzen A."/>
            <person name="Khouja H.-R."/>
            <person name="Murat C."/>
            <person name="Ohm R."/>
            <person name="Olson A."/>
            <person name="Spatafora J."/>
            <person name="Veneault-Fourrey C."/>
            <person name="Henrissat B."/>
            <person name="Grigoriev I."/>
            <person name="Martin F."/>
            <person name="Perotto S."/>
        </authorList>
    </citation>
    <scope>NUCLEOTIDE SEQUENCE [LARGE SCALE GENOMIC DNA]</scope>
    <source>
        <strain evidence="16 17">E</strain>
    </source>
</reference>
<evidence type="ECO:0000256" key="1">
    <source>
        <dbReference type="ARBA" id="ARBA00004123"/>
    </source>
</evidence>
<dbReference type="Proteomes" id="UP000235371">
    <property type="component" value="Unassembled WGS sequence"/>
</dbReference>
<keyword evidence="6 11" id="KW-0010">Activator</keyword>
<gene>
    <name evidence="16" type="ORF">K444DRAFT_597723</name>
</gene>
<dbReference type="PANTHER" id="PTHR48249:SF3">
    <property type="entry name" value="MEDIATOR OF RNA POLYMERASE II TRANSCRIPTION SUBUNIT 13"/>
    <property type="match status" value="1"/>
</dbReference>
<dbReference type="STRING" id="1095630.A0A2J6SV85"/>
<evidence type="ECO:0000256" key="9">
    <source>
        <dbReference type="ARBA" id="ARBA00025661"/>
    </source>
</evidence>
<evidence type="ECO:0000256" key="12">
    <source>
        <dbReference type="SAM" id="MobiDB-lite"/>
    </source>
</evidence>
<comment type="similarity">
    <text evidence="2 11">Belongs to the Mediator complex subunit 13 family.</text>
</comment>
<proteinExistence type="inferred from homology"/>
<feature type="domain" description="MID" evidence="15">
    <location>
        <begin position="1026"/>
        <end position="1193"/>
    </location>
</feature>
<evidence type="ECO:0000256" key="5">
    <source>
        <dbReference type="ARBA" id="ARBA00023015"/>
    </source>
</evidence>
<dbReference type="Pfam" id="PF18296">
    <property type="entry name" value="MID_MedPIWI"/>
    <property type="match status" value="1"/>
</dbReference>
<dbReference type="InParanoid" id="A0A2J6SV85"/>
<feature type="region of interest" description="Disordered" evidence="12">
    <location>
        <begin position="774"/>
        <end position="824"/>
    </location>
</feature>
<keyword evidence="5 11" id="KW-0805">Transcription regulation</keyword>
<keyword evidence="17" id="KW-1185">Reference proteome</keyword>
<dbReference type="RefSeq" id="XP_024731590.1">
    <property type="nucleotide sequence ID" value="XM_024878497.1"/>
</dbReference>
<feature type="domain" description="Mediator complex subunit Med13 C-terminal" evidence="13">
    <location>
        <begin position="1202"/>
        <end position="1511"/>
    </location>
</feature>
<accession>A0A2J6SV85</accession>
<protein>
    <recommendedName>
        <fullName evidence="3 11">Mediator of RNA polymerase II transcription subunit 13</fullName>
    </recommendedName>
    <alternativeName>
        <fullName evidence="10 11">Mediator complex subunit 13</fullName>
    </alternativeName>
</protein>
<dbReference type="InterPro" id="IPR021643">
    <property type="entry name" value="Mediator_Med13_N"/>
</dbReference>
<keyword evidence="4 11" id="KW-0678">Repressor</keyword>
<evidence type="ECO:0000259" key="14">
    <source>
        <dbReference type="Pfam" id="PF11597"/>
    </source>
</evidence>
<keyword evidence="7 11" id="KW-0804">Transcription</keyword>
<evidence type="ECO:0000256" key="6">
    <source>
        <dbReference type="ARBA" id="ARBA00023159"/>
    </source>
</evidence>
<dbReference type="PANTHER" id="PTHR48249">
    <property type="entry name" value="MEDIATOR OF RNA POLYMERASE II TRANSCRIPTION SUBUNIT 13"/>
    <property type="match status" value="1"/>
</dbReference>
<comment type="subcellular location">
    <subcellularLocation>
        <location evidence="1 11">Nucleus</location>
    </subcellularLocation>
</comment>
<feature type="region of interest" description="Disordered" evidence="12">
    <location>
        <begin position="108"/>
        <end position="131"/>
    </location>
</feature>
<evidence type="ECO:0000259" key="15">
    <source>
        <dbReference type="Pfam" id="PF18296"/>
    </source>
</evidence>
<evidence type="ECO:0000256" key="2">
    <source>
        <dbReference type="ARBA" id="ARBA00009354"/>
    </source>
</evidence>
<dbReference type="GO" id="GO:0003713">
    <property type="term" value="F:transcription coactivator activity"/>
    <property type="evidence" value="ECO:0007669"/>
    <property type="project" value="TreeGrafter"/>
</dbReference>
<evidence type="ECO:0000313" key="16">
    <source>
        <dbReference type="EMBL" id="PMD54686.1"/>
    </source>
</evidence>
<comment type="function">
    <text evidence="9 11">Component of the SRB8-11 complex. The SRB8-11 complex is a regulatory module of the Mediator complex which is itself involved in regulation of basal and activated RNA polymerase II-dependent transcription. The SRB8-11 complex may be involved in the transcriptional repression of a subset of genes regulated by Mediator. It may inhibit the association of the Mediator complex with RNA polymerase II to form the holoenzyme complex.</text>
</comment>
<name>A0A2J6SV85_9HELO</name>
<dbReference type="Pfam" id="PF11597">
    <property type="entry name" value="Med13_N"/>
    <property type="match status" value="1"/>
</dbReference>
<evidence type="ECO:0000313" key="17">
    <source>
        <dbReference type="Proteomes" id="UP000235371"/>
    </source>
</evidence>
<dbReference type="GeneID" id="36586574"/>
<organism evidence="16 17">
    <name type="scientific">Hyaloscypha bicolor E</name>
    <dbReference type="NCBI Taxonomy" id="1095630"/>
    <lineage>
        <taxon>Eukaryota</taxon>
        <taxon>Fungi</taxon>
        <taxon>Dikarya</taxon>
        <taxon>Ascomycota</taxon>
        <taxon>Pezizomycotina</taxon>
        <taxon>Leotiomycetes</taxon>
        <taxon>Helotiales</taxon>
        <taxon>Hyaloscyphaceae</taxon>
        <taxon>Hyaloscypha</taxon>
        <taxon>Hyaloscypha bicolor</taxon>
    </lineage>
</organism>
<dbReference type="EMBL" id="KZ613859">
    <property type="protein sequence ID" value="PMD54686.1"/>
    <property type="molecule type" value="Genomic_DNA"/>
</dbReference>
<feature type="region of interest" description="Disordered" evidence="12">
    <location>
        <begin position="462"/>
        <end position="526"/>
    </location>
</feature>
<sequence>MEPGEYLTNVLSSNIFASIIYEYFEPQSLPAGTARKYLQRLEAGWRQEGKLVYCDPFRDGIWIFQGTANASNNTISRDADAPSVAEAYSAGLVQRDKGTYEPASLVRSKQAISNNTSTPSSGSSPSSSLDSTIRNAQALNARSIQTNSALGVIQEPSTTSPGARSALGADTPTSLKDIHELFISAVLGSIVYFLCRDHGFVPLNSRTLILTPLKPKCKGYFTNKHTQVTNAIELATLDISLTSLGTLVVKARSNLARGLQALLENSGSASVSSKLAPGAALWLAPGGNAAKFYSYTDEKNLSTSLSISQIQAGAAEQRPSNVNSLTIKSWQSKCLEWLSTKGLNASVLEDGGWLFVQVVGSYPPYLNGEFQGLPVADELALVPWPALLCFQTSSIGPRSLQVIHNGPTGPRDSLAFAEDWFTGKDERAMAMSKRQKDRQAAETLSKEQADVEARALQSITYSPATLRRGSNAGAMYPTPPDAPHHPIGATPSFDGTASTPGNPHPFASHDPGTASQVTSGANDADADLWGSSVKKERNNSGMAFNDNENDNPNMFGDLGDDIFGTDVTDADFSFFDEPDAVLPGLKNESPVVSLPVSQEASFSEETAVSNPTNLQVLDPPDTTMLDVNISESRMDELPPPSSEAAVLKNKIETGEVIKTETIDTNKNRPTPIILPLDKETVFKRLVREPSGNTRQKQPRRASLFDRVDFEDALLSVNEKYGAHGQFNYSAKLKRKQASSQIELPQTQYLPSQQRIQEKGQELRNIAHILTKNELDTPINSREPMDYLMDSDGGSQVSEQDGTSHTTSDQSLLPNHGLKRKWEKEDGDDMASTFDALAMELEHSASTPQSISGSQIPLLEADPADWALATYFTSPEPDIESNTLSDLERVATAQILADQAVSGTLQIPKTAGNVTPFTSKSTFTTKELISSVARAAKSCLREINGCTMRSFLEIQGIPVLNQGLRLPPRPIVNPRGPNGIDAARANNPFPIPPPQLEVRRADTKLSVLPAAITFWENLGLGPSKGPKDVSAVCVYPNFDGVASNAEIFLDQMRSVYECSRLGSHDKLVTKDLTNGLMPFIVESPQQNKLHHLSALKDVASRLSRILSSVVMEEKNFVVYFIYPTDNSTLLVHICSAFQHLFNLYRKALSERRVATANELVLQLIPLDLVSSPTSLAVPLPSEYFRLAMEVYDRCIDFVSSSSTPAIMLEQPLPKAIDFKLNATPSASLLQENTCLHVGYAQSIDDRWITATWTDNRGTQQMTASYCLGRKNEPISMPFSEVANEIWGTTLNFIASKKIHWRIMIARVGVMDPSEIDFWTGLASTESEAQVSLTLITVQTDPSLRLLPASITLAPNTNSATSVATPVSTPQALQSSIVSPGDAATPAKEIASAATPVDGPVEPDSDARLIDSTDQSWGAVLSHRLNNSNSLMELNPALISGYLLKRGGVHSDDPPIIMEVNILYSEVVGNPRTFHEGLLREILGYYRGLGTLARVRGLVDSVGDVRPWHIAAAEKAVKALYMLM</sequence>
<evidence type="ECO:0000256" key="11">
    <source>
        <dbReference type="RuleBase" id="RU364134"/>
    </source>
</evidence>
<comment type="subunit">
    <text evidence="11">Component of the SRB8-11 complex, which itself associates with the Mediator complex.</text>
</comment>
<dbReference type="InterPro" id="IPR041285">
    <property type="entry name" value="MID_MedPIWI"/>
</dbReference>